<evidence type="ECO:0000256" key="11">
    <source>
        <dbReference type="ARBA" id="ARBA00023134"/>
    </source>
</evidence>
<dbReference type="InterPro" id="IPR027417">
    <property type="entry name" value="P-loop_NTPase"/>
</dbReference>
<dbReference type="InterPro" id="IPR050860">
    <property type="entry name" value="FeoB_GTPase"/>
</dbReference>
<proteinExistence type="inferred from homology"/>
<evidence type="ECO:0000256" key="16">
    <source>
        <dbReference type="RuleBase" id="RU362098"/>
    </source>
</evidence>
<organism evidence="18 19">
    <name type="scientific">Desulfobulbus oligotrophicus</name>
    <dbReference type="NCBI Taxonomy" id="1909699"/>
    <lineage>
        <taxon>Bacteria</taxon>
        <taxon>Pseudomonadati</taxon>
        <taxon>Thermodesulfobacteriota</taxon>
        <taxon>Desulfobulbia</taxon>
        <taxon>Desulfobulbales</taxon>
        <taxon>Desulfobulbaceae</taxon>
        <taxon>Desulfobulbus</taxon>
    </lineage>
</organism>
<dbReference type="GO" id="GO:0046872">
    <property type="term" value="F:metal ion binding"/>
    <property type="evidence" value="ECO:0007669"/>
    <property type="project" value="UniProtKB-KW"/>
</dbReference>
<keyword evidence="8 16" id="KW-1133">Transmembrane helix</keyword>
<dbReference type="InterPro" id="IPR041069">
    <property type="entry name" value="FeoB_Cyto"/>
</dbReference>
<keyword evidence="7 14" id="KW-0547">Nucleotide-binding</keyword>
<keyword evidence="5" id="KW-0997">Cell inner membrane</keyword>
<evidence type="ECO:0000256" key="15">
    <source>
        <dbReference type="PIRSR" id="PIRSR603373-2"/>
    </source>
</evidence>
<keyword evidence="12 16" id="KW-0472">Membrane</keyword>
<dbReference type="Pfam" id="PF17910">
    <property type="entry name" value="FeoB_Cyto"/>
    <property type="match status" value="1"/>
</dbReference>
<keyword evidence="11 14" id="KW-0342">GTP-binding</keyword>
<dbReference type="Pfam" id="PF07670">
    <property type="entry name" value="Gate"/>
    <property type="match status" value="2"/>
</dbReference>
<dbReference type="Proteomes" id="UP000596092">
    <property type="component" value="Chromosome"/>
</dbReference>
<feature type="domain" description="FeoB-type G" evidence="17">
    <location>
        <begin position="5"/>
        <end position="167"/>
    </location>
</feature>
<dbReference type="InterPro" id="IPR011642">
    <property type="entry name" value="Gate_dom"/>
</dbReference>
<accession>A0A7T6APT6</accession>
<keyword evidence="6 16" id="KW-0812">Transmembrane</keyword>
<dbReference type="PRINTS" id="PR00326">
    <property type="entry name" value="GTP1OBG"/>
</dbReference>
<keyword evidence="3" id="KW-1003">Cell membrane</keyword>
<keyword evidence="4 16" id="KW-0410">Iron transport</keyword>
<evidence type="ECO:0000256" key="7">
    <source>
        <dbReference type="ARBA" id="ARBA00022741"/>
    </source>
</evidence>
<dbReference type="InterPro" id="IPR003373">
    <property type="entry name" value="Fe2_transport_prot-B"/>
</dbReference>
<feature type="binding site" evidence="15">
    <location>
        <position position="23"/>
    </location>
    <ligand>
        <name>Mg(2+)</name>
        <dbReference type="ChEBI" id="CHEBI:18420"/>
        <label>2</label>
    </ligand>
</feature>
<evidence type="ECO:0000256" key="1">
    <source>
        <dbReference type="ARBA" id="ARBA00004429"/>
    </source>
</evidence>
<feature type="transmembrane region" description="Helical" evidence="16">
    <location>
        <begin position="393"/>
        <end position="414"/>
    </location>
</feature>
<dbReference type="RefSeq" id="WP_233249237.1">
    <property type="nucleotide sequence ID" value="NZ_CP054140.1"/>
</dbReference>
<evidence type="ECO:0000256" key="9">
    <source>
        <dbReference type="ARBA" id="ARBA00023004"/>
    </source>
</evidence>
<dbReference type="NCBIfam" id="TIGR00231">
    <property type="entry name" value="small_GTP"/>
    <property type="match status" value="1"/>
</dbReference>
<feature type="transmembrane region" description="Helical" evidence="16">
    <location>
        <begin position="709"/>
        <end position="729"/>
    </location>
</feature>
<feature type="transmembrane region" description="Helical" evidence="16">
    <location>
        <begin position="435"/>
        <end position="454"/>
    </location>
</feature>
<dbReference type="CDD" id="cd01879">
    <property type="entry name" value="FeoB"/>
    <property type="match status" value="1"/>
</dbReference>
<dbReference type="Pfam" id="PF02421">
    <property type="entry name" value="FeoB_N"/>
    <property type="match status" value="1"/>
</dbReference>
<keyword evidence="15" id="KW-0479">Metal-binding</keyword>
<name>A0A7T6APT6_9BACT</name>
<dbReference type="FunFam" id="3.40.50.300:FF:000426">
    <property type="entry name" value="Ferrous iron transport protein B"/>
    <property type="match status" value="1"/>
</dbReference>
<dbReference type="GO" id="GO:0005525">
    <property type="term" value="F:GTP binding"/>
    <property type="evidence" value="ECO:0007669"/>
    <property type="project" value="UniProtKB-KW"/>
</dbReference>
<evidence type="ECO:0000256" key="13">
    <source>
        <dbReference type="NCBIfam" id="TIGR00437"/>
    </source>
</evidence>
<comment type="function">
    <text evidence="16">Probable transporter of a GTP-driven Fe(2+) uptake system.</text>
</comment>
<feature type="binding site" evidence="15">
    <location>
        <position position="26"/>
    </location>
    <ligand>
        <name>Mg(2+)</name>
        <dbReference type="ChEBI" id="CHEBI:18420"/>
        <label>2</label>
    </ligand>
</feature>
<dbReference type="InterPro" id="IPR006073">
    <property type="entry name" value="GTP-bd"/>
</dbReference>
<keyword evidence="2 16" id="KW-0813">Transport</keyword>
<evidence type="ECO:0000256" key="2">
    <source>
        <dbReference type="ARBA" id="ARBA00022448"/>
    </source>
</evidence>
<dbReference type="GO" id="GO:0015093">
    <property type="term" value="F:ferrous iron transmembrane transporter activity"/>
    <property type="evidence" value="ECO:0007669"/>
    <property type="project" value="UniProtKB-UniRule"/>
</dbReference>
<evidence type="ECO:0000256" key="12">
    <source>
        <dbReference type="ARBA" id="ARBA00023136"/>
    </source>
</evidence>
<comment type="similarity">
    <text evidence="16">Belongs to the TRAFAC class TrmE-Era-EngA-EngB-Septin-like GTPase superfamily. FeoB GTPase (TC 9.A.8) family.</text>
</comment>
<sequence length="788" mass="85097">MSTHTFTIGVVGNPNCGKSTLFNCLTGAKQQVGNWPGVTVDRKTGWYQDGDRKVVVIDTPGIYSLAASSLDEQVASDFILSREAHLIVNIVDASNIERNLYLTSQLLEMGVPMIIALNMMDMAAERKLSIDVKGLAERLGCPVIPLVASKDEGVKELKAAILAAVETIAAPTAELIYPEPVEAARESLAVQLKEACAATKLDPHWLALKLLEGDHHAASQVSLRQEVLDTVRTLQDKIEEDLDEEADIVIASARYGFVSWLTRDLIKKQGQAGAALSDRIDRVVLSRVFGIPVFLMAMYLMFMITINMGEIFIDFFDELAGTIFVDGLGELLSGFGTPEWLVAVLATGIGSGIQTMATFIPPIGFMFLCLSVLEDSGYMARAAFVMDRFMRFIGLPGKAFVPMLVGFGCNVPAIMATRTLENERDRILTIMMNPFMSCGARLPVYALFAAAFFPTNGQNLVFFLYLIGIGFAVLTGLILKNTLLKGETTPFIMEMPPYHLPSVRTVLMRTYDRLSSFLFRAGKVLIPVIMVLSILNSLGTDGSFGNEDADKSVLAAASQVITPALEPLGVSAENWPATLGVFTGIFAKEAVVGTLNALYAGFDQQEQAEAEAEESFDFWGGIAAAFATIPENARGMLDTLTDPLGLSIGDVSDLSSAAEEQEVSEATFGSMVRLFGSQSAAFAYLLFVLLYFPCSAAIAAVYRETNLAWTLFAGFWTTFMAYLAATLFYQVANFTAHPRYSATVIGADLVALAAVVLALYLVSRSRQRQKAGAVVITPGAVAGSAGEQ</sequence>
<protein>
    <recommendedName>
        <fullName evidence="13 16">Ferrous iron transport protein B</fullName>
    </recommendedName>
</protein>
<evidence type="ECO:0000313" key="18">
    <source>
        <dbReference type="EMBL" id="QQG65016.1"/>
    </source>
</evidence>
<dbReference type="Gene3D" id="3.40.50.300">
    <property type="entry name" value="P-loop containing nucleotide triphosphate hydrolases"/>
    <property type="match status" value="1"/>
</dbReference>
<dbReference type="InterPro" id="IPR030389">
    <property type="entry name" value="G_FEOB_dom"/>
</dbReference>
<dbReference type="NCBIfam" id="TIGR00437">
    <property type="entry name" value="feoB"/>
    <property type="match status" value="1"/>
</dbReference>
<feature type="transmembrane region" description="Helical" evidence="16">
    <location>
        <begin position="284"/>
        <end position="306"/>
    </location>
</feature>
<keyword evidence="10" id="KW-0406">Ion transport</keyword>
<dbReference type="Gene3D" id="1.10.287.1770">
    <property type="match status" value="1"/>
</dbReference>
<evidence type="ECO:0000256" key="10">
    <source>
        <dbReference type="ARBA" id="ARBA00023065"/>
    </source>
</evidence>
<evidence type="ECO:0000256" key="14">
    <source>
        <dbReference type="PIRSR" id="PIRSR603373-1"/>
    </source>
</evidence>
<dbReference type="GO" id="GO:0005886">
    <property type="term" value="C:plasma membrane"/>
    <property type="evidence" value="ECO:0007669"/>
    <property type="project" value="UniProtKB-SubCell"/>
</dbReference>
<evidence type="ECO:0000256" key="4">
    <source>
        <dbReference type="ARBA" id="ARBA00022496"/>
    </source>
</evidence>
<feature type="binding site" evidence="14">
    <location>
        <begin position="118"/>
        <end position="121"/>
    </location>
    <ligand>
        <name>GTP</name>
        <dbReference type="ChEBI" id="CHEBI:37565"/>
        <label>1</label>
    </ligand>
</feature>
<feature type="transmembrane region" description="Helical" evidence="16">
    <location>
        <begin position="681"/>
        <end position="702"/>
    </location>
</feature>
<dbReference type="EMBL" id="CP054140">
    <property type="protein sequence ID" value="QQG65016.1"/>
    <property type="molecule type" value="Genomic_DNA"/>
</dbReference>
<feature type="binding site" evidence="15">
    <location>
        <position position="27"/>
    </location>
    <ligand>
        <name>Mg(2+)</name>
        <dbReference type="ChEBI" id="CHEBI:18420"/>
        <label>2</label>
    </ligand>
</feature>
<feature type="transmembrane region" description="Helical" evidence="16">
    <location>
        <begin position="340"/>
        <end position="373"/>
    </location>
</feature>
<comment type="subcellular location">
    <subcellularLocation>
        <location evidence="1 16">Cell inner membrane</location>
        <topology evidence="1 16">Multi-pass membrane protein</topology>
    </subcellularLocation>
</comment>
<dbReference type="AlphaFoldDB" id="A0A7T6APT6"/>
<dbReference type="PROSITE" id="PS51711">
    <property type="entry name" value="G_FEOB"/>
    <property type="match status" value="1"/>
</dbReference>
<gene>
    <name evidence="18" type="primary">feoB</name>
    <name evidence="18" type="ORF">HP555_03610</name>
</gene>
<keyword evidence="19" id="KW-1185">Reference proteome</keyword>
<dbReference type="PANTHER" id="PTHR43185">
    <property type="entry name" value="FERROUS IRON TRANSPORT PROTEIN B"/>
    <property type="match status" value="1"/>
</dbReference>
<keyword evidence="15" id="KW-0460">Magnesium</keyword>
<evidence type="ECO:0000256" key="8">
    <source>
        <dbReference type="ARBA" id="ARBA00022989"/>
    </source>
</evidence>
<dbReference type="PANTHER" id="PTHR43185:SF1">
    <property type="entry name" value="FE(2+) TRANSPORTER FEOB"/>
    <property type="match status" value="1"/>
</dbReference>
<evidence type="ECO:0000256" key="6">
    <source>
        <dbReference type="ARBA" id="ARBA00022692"/>
    </source>
</evidence>
<evidence type="ECO:0000313" key="19">
    <source>
        <dbReference type="Proteomes" id="UP000596092"/>
    </source>
</evidence>
<feature type="transmembrane region" description="Helical" evidence="16">
    <location>
        <begin position="741"/>
        <end position="762"/>
    </location>
</feature>
<dbReference type="InterPro" id="IPR005225">
    <property type="entry name" value="Small_GTP-bd"/>
</dbReference>
<dbReference type="SUPFAM" id="SSF52540">
    <property type="entry name" value="P-loop containing nucleoside triphosphate hydrolases"/>
    <property type="match status" value="1"/>
</dbReference>
<keyword evidence="9 16" id="KW-0408">Iron</keyword>
<dbReference type="NCBIfam" id="NF007105">
    <property type="entry name" value="PRK09554.1"/>
    <property type="match status" value="1"/>
</dbReference>
<reference evidence="18 19" key="1">
    <citation type="submission" date="2020-05" db="EMBL/GenBank/DDBJ databases">
        <title>Complete genome of Desulfobulbus oligotrophicus.</title>
        <authorList>
            <person name="Podar M."/>
        </authorList>
    </citation>
    <scope>NUCLEOTIDE SEQUENCE [LARGE SCALE GENOMIC DNA]</scope>
    <source>
        <strain evidence="18 19">Prop6</strain>
    </source>
</reference>
<feature type="binding site" evidence="14">
    <location>
        <begin position="12"/>
        <end position="19"/>
    </location>
    <ligand>
        <name>GTP</name>
        <dbReference type="ChEBI" id="CHEBI:37565"/>
        <label>1</label>
    </ligand>
</feature>
<dbReference type="KEGG" id="dog:HP555_03610"/>
<evidence type="ECO:0000259" key="17">
    <source>
        <dbReference type="PROSITE" id="PS51711"/>
    </source>
</evidence>
<evidence type="ECO:0000256" key="5">
    <source>
        <dbReference type="ARBA" id="ARBA00022519"/>
    </source>
</evidence>
<feature type="transmembrane region" description="Helical" evidence="16">
    <location>
        <begin position="460"/>
        <end position="479"/>
    </location>
</feature>
<evidence type="ECO:0000256" key="3">
    <source>
        <dbReference type="ARBA" id="ARBA00022475"/>
    </source>
</evidence>
<dbReference type="InterPro" id="IPR011640">
    <property type="entry name" value="Fe2_transport_prot_B_C"/>
</dbReference>
<feature type="binding site" evidence="14">
    <location>
        <begin position="37"/>
        <end position="41"/>
    </location>
    <ligand>
        <name>GTP</name>
        <dbReference type="ChEBI" id="CHEBI:37565"/>
        <label>1</label>
    </ligand>
</feature>
<dbReference type="Pfam" id="PF07664">
    <property type="entry name" value="FeoB_C"/>
    <property type="match status" value="1"/>
</dbReference>
<feature type="binding site" evidence="14">
    <location>
        <begin position="58"/>
        <end position="61"/>
    </location>
    <ligand>
        <name>GTP</name>
        <dbReference type="ChEBI" id="CHEBI:37565"/>
        <label>1</label>
    </ligand>
</feature>